<evidence type="ECO:0000256" key="1">
    <source>
        <dbReference type="PIRSR" id="PIRSR640198-1"/>
    </source>
</evidence>
<dbReference type="SUPFAM" id="SSF140931">
    <property type="entry name" value="Fic-like"/>
    <property type="match status" value="1"/>
</dbReference>
<proteinExistence type="predicted"/>
<dbReference type="PANTHER" id="PTHR13504">
    <property type="entry name" value="FIDO DOMAIN-CONTAINING PROTEIN DDB_G0283145"/>
    <property type="match status" value="1"/>
</dbReference>
<comment type="caution">
    <text evidence="4">The sequence shown here is derived from an EMBL/GenBank/DDBJ whole genome shotgun (WGS) entry which is preliminary data.</text>
</comment>
<feature type="active site" evidence="1">
    <location>
        <position position="213"/>
    </location>
</feature>
<dbReference type="Gene3D" id="1.10.3290.10">
    <property type="entry name" value="Fido-like domain"/>
    <property type="match status" value="1"/>
</dbReference>
<dbReference type="Proteomes" id="UP000234275">
    <property type="component" value="Unassembled WGS sequence"/>
</dbReference>
<protein>
    <submittedName>
        <fullName evidence="4">Fic-domain-containing protein</fullName>
    </submittedName>
</protein>
<dbReference type="PANTHER" id="PTHR13504:SF38">
    <property type="entry name" value="FIDO DOMAIN-CONTAINING PROTEIN"/>
    <property type="match status" value="1"/>
</dbReference>
<accession>A0A2I2G7C4</accession>
<dbReference type="Pfam" id="PF02661">
    <property type="entry name" value="Fic"/>
    <property type="match status" value="1"/>
</dbReference>
<dbReference type="OrthoDB" id="439046at2759"/>
<feature type="domain" description="Fido" evidence="3">
    <location>
        <begin position="123"/>
        <end position="274"/>
    </location>
</feature>
<dbReference type="STRING" id="1392250.A0A2I2G7C4"/>
<dbReference type="PROSITE" id="PS51459">
    <property type="entry name" value="FIDO"/>
    <property type="match status" value="1"/>
</dbReference>
<dbReference type="GO" id="GO:0005524">
    <property type="term" value="F:ATP binding"/>
    <property type="evidence" value="ECO:0007669"/>
    <property type="project" value="UniProtKB-KW"/>
</dbReference>
<organism evidence="4 5">
    <name type="scientific">Aspergillus steynii IBT 23096</name>
    <dbReference type="NCBI Taxonomy" id="1392250"/>
    <lineage>
        <taxon>Eukaryota</taxon>
        <taxon>Fungi</taxon>
        <taxon>Dikarya</taxon>
        <taxon>Ascomycota</taxon>
        <taxon>Pezizomycotina</taxon>
        <taxon>Eurotiomycetes</taxon>
        <taxon>Eurotiomycetidae</taxon>
        <taxon>Eurotiales</taxon>
        <taxon>Aspergillaceae</taxon>
        <taxon>Aspergillus</taxon>
        <taxon>Aspergillus subgen. Circumdati</taxon>
    </lineage>
</organism>
<evidence type="ECO:0000313" key="5">
    <source>
        <dbReference type="Proteomes" id="UP000234275"/>
    </source>
</evidence>
<dbReference type="InterPro" id="IPR036597">
    <property type="entry name" value="Fido-like_dom_sf"/>
</dbReference>
<dbReference type="EMBL" id="MSFO01000004">
    <property type="protein sequence ID" value="PLB48789.1"/>
    <property type="molecule type" value="Genomic_DNA"/>
</dbReference>
<reference evidence="4 5" key="1">
    <citation type="submission" date="2016-12" db="EMBL/GenBank/DDBJ databases">
        <title>The genomes of Aspergillus section Nigri reveals drivers in fungal speciation.</title>
        <authorList>
            <consortium name="DOE Joint Genome Institute"/>
            <person name="Vesth T.C."/>
            <person name="Nybo J."/>
            <person name="Theobald S."/>
            <person name="Brandl J."/>
            <person name="Frisvad J.C."/>
            <person name="Nielsen K.F."/>
            <person name="Lyhne E.K."/>
            <person name="Kogle M.E."/>
            <person name="Kuo A."/>
            <person name="Riley R."/>
            <person name="Clum A."/>
            <person name="Nolan M."/>
            <person name="Lipzen A."/>
            <person name="Salamov A."/>
            <person name="Henrissat B."/>
            <person name="Wiebenga A."/>
            <person name="De Vries R.P."/>
            <person name="Grigoriev I.V."/>
            <person name="Mortensen U.H."/>
            <person name="Andersen M.R."/>
            <person name="Baker S.E."/>
        </authorList>
    </citation>
    <scope>NUCLEOTIDE SEQUENCE [LARGE SCALE GENOMIC DNA]</scope>
    <source>
        <strain evidence="4 5">IBT 23096</strain>
    </source>
</reference>
<evidence type="ECO:0000259" key="3">
    <source>
        <dbReference type="PROSITE" id="PS51459"/>
    </source>
</evidence>
<evidence type="ECO:0000256" key="2">
    <source>
        <dbReference type="PIRSR" id="PIRSR640198-2"/>
    </source>
</evidence>
<dbReference type="InterPro" id="IPR040198">
    <property type="entry name" value="Fido_containing"/>
</dbReference>
<dbReference type="RefSeq" id="XP_024704091.1">
    <property type="nucleotide sequence ID" value="XM_024850815.1"/>
</dbReference>
<dbReference type="VEuPathDB" id="FungiDB:P170DRAFT_446609"/>
<name>A0A2I2G7C4_9EURO</name>
<sequence>MDSGTAAYIVPNQESPSDLFKKATDFCSTIQERVTEKGSGGFKILSNTLTKQSGTAIFGSNYIESAGLDLEETINICERVFRGEHIHSGTLTSHIVRSRREVIQHALAFQHIITRMVLNDEPLTEELILNTHYILTKKIDTPGGTSWREYSGKYRTVHVHAGATNFVTPKYVPTKVRELVSEFEADITRIEASQDIDPFTLAAKYCSDFVMIHPFVDGNGRMCRLILNAILLKYAGIVLCLGENDESRQQYLDIQRRAGERMEGSGELAALILKKSIARYRTLKQKLAGKKAPV</sequence>
<dbReference type="GeneID" id="36558514"/>
<gene>
    <name evidence="4" type="ORF">P170DRAFT_446609</name>
</gene>
<feature type="binding site" evidence="2">
    <location>
        <begin position="217"/>
        <end position="224"/>
    </location>
    <ligand>
        <name>ATP</name>
        <dbReference type="ChEBI" id="CHEBI:30616"/>
    </ligand>
</feature>
<keyword evidence="5" id="KW-1185">Reference proteome</keyword>
<evidence type="ECO:0000313" key="4">
    <source>
        <dbReference type="EMBL" id="PLB48789.1"/>
    </source>
</evidence>
<dbReference type="InterPro" id="IPR003812">
    <property type="entry name" value="Fido"/>
</dbReference>
<keyword evidence="2" id="KW-0547">Nucleotide-binding</keyword>
<keyword evidence="2" id="KW-0067">ATP-binding</keyword>
<dbReference type="AlphaFoldDB" id="A0A2I2G7C4"/>